<keyword evidence="8" id="KW-1185">Reference proteome</keyword>
<comment type="caution">
    <text evidence="7">The sequence shown here is derived from an EMBL/GenBank/DDBJ whole genome shotgun (WGS) entry which is preliminary data.</text>
</comment>
<evidence type="ECO:0000256" key="5">
    <source>
        <dbReference type="RuleBase" id="RU004379"/>
    </source>
</evidence>
<keyword evidence="2 5" id="KW-0812">Transmembrane</keyword>
<evidence type="ECO:0000256" key="4">
    <source>
        <dbReference type="ARBA" id="ARBA00023136"/>
    </source>
</evidence>
<accession>A0ABD3JLM3</accession>
<evidence type="ECO:0000256" key="2">
    <source>
        <dbReference type="ARBA" id="ARBA00022692"/>
    </source>
</evidence>
<sequence length="256" mass="28600">MKSKTGDVENRGGDIENRRDGDNESGRDATALYPNMLESPQLRWAFIRKVYVIILAQLLLTVGIASAVFLAKPMKRFVAETKLGSAIFIVLLVLPLILICPLRAYHKRHPVNFVLLGLFTVTMAFGLGFSCAFTKEKIILESAILTSVVVVALTLYTFWAVKRGHDFSFLGPFLFASLLVIIVFALIQIFFPLGKLSWMIFGCLGSIIFAAFIVYDTNNLIKRFSYDEYIWAAVSIYLDVINLFLSLLYVFGAGDG</sequence>
<feature type="transmembrane region" description="Helical" evidence="5">
    <location>
        <begin position="173"/>
        <end position="191"/>
    </location>
</feature>
<protein>
    <recommendedName>
        <fullName evidence="9">BI1-like protein</fullName>
    </recommendedName>
</protein>
<evidence type="ECO:0008006" key="9">
    <source>
        <dbReference type="Google" id="ProtNLM"/>
    </source>
</evidence>
<evidence type="ECO:0000256" key="3">
    <source>
        <dbReference type="ARBA" id="ARBA00022989"/>
    </source>
</evidence>
<dbReference type="InterPro" id="IPR006214">
    <property type="entry name" value="Bax_inhibitor_1-related"/>
</dbReference>
<dbReference type="Proteomes" id="UP001634007">
    <property type="component" value="Unassembled WGS sequence"/>
</dbReference>
<keyword evidence="4 5" id="KW-0472">Membrane</keyword>
<feature type="transmembrane region" description="Helical" evidence="5">
    <location>
        <begin position="50"/>
        <end position="71"/>
    </location>
</feature>
<proteinExistence type="inferred from homology"/>
<dbReference type="Pfam" id="PF01027">
    <property type="entry name" value="Bax1-I"/>
    <property type="match status" value="1"/>
</dbReference>
<dbReference type="EMBL" id="JBJKBG010000008">
    <property type="protein sequence ID" value="KAL3727164.1"/>
    <property type="molecule type" value="Genomic_DNA"/>
</dbReference>
<evidence type="ECO:0000313" key="7">
    <source>
        <dbReference type="EMBL" id="KAL3727164.1"/>
    </source>
</evidence>
<reference evidence="7 8" key="1">
    <citation type="submission" date="2024-11" db="EMBL/GenBank/DDBJ databases">
        <title>Chromosome-level genome assembly of Eucalyptus globulus Labill. provides insights into its genome evolution.</title>
        <authorList>
            <person name="Li X."/>
        </authorList>
    </citation>
    <scope>NUCLEOTIDE SEQUENCE [LARGE SCALE GENOMIC DNA]</scope>
    <source>
        <strain evidence="7">CL2024</strain>
        <tissue evidence="7">Fresh tender leaves</tissue>
    </source>
</reference>
<dbReference type="GO" id="GO:0016020">
    <property type="term" value="C:membrane"/>
    <property type="evidence" value="ECO:0007669"/>
    <property type="project" value="UniProtKB-SubCell"/>
</dbReference>
<feature type="transmembrane region" description="Helical" evidence="5">
    <location>
        <begin position="113"/>
        <end position="133"/>
    </location>
</feature>
<comment type="similarity">
    <text evidence="5">Belongs to the BI1 family.</text>
</comment>
<feature type="region of interest" description="Disordered" evidence="6">
    <location>
        <begin position="1"/>
        <end position="26"/>
    </location>
</feature>
<feature type="transmembrane region" description="Helical" evidence="5">
    <location>
        <begin position="139"/>
        <end position="161"/>
    </location>
</feature>
<comment type="subcellular location">
    <subcellularLocation>
        <location evidence="1">Membrane</location>
        <topology evidence="1">Multi-pass membrane protein</topology>
    </subcellularLocation>
</comment>
<feature type="transmembrane region" description="Helical" evidence="5">
    <location>
        <begin position="197"/>
        <end position="217"/>
    </location>
</feature>
<feature type="transmembrane region" description="Helical" evidence="5">
    <location>
        <begin position="83"/>
        <end position="101"/>
    </location>
</feature>
<gene>
    <name evidence="7" type="ORF">ACJRO7_031986</name>
</gene>
<dbReference type="PANTHER" id="PTHR23291:SF84">
    <property type="entry name" value="INHIBITOR OF APOPTOSIS-PROMOTING BAX1 PROTEIN"/>
    <property type="match status" value="1"/>
</dbReference>
<dbReference type="PANTHER" id="PTHR23291">
    <property type="entry name" value="BAX INHIBITOR-RELATED"/>
    <property type="match status" value="1"/>
</dbReference>
<dbReference type="AlphaFoldDB" id="A0ABD3JLM3"/>
<organism evidence="7 8">
    <name type="scientific">Eucalyptus globulus</name>
    <name type="common">Tasmanian blue gum</name>
    <dbReference type="NCBI Taxonomy" id="34317"/>
    <lineage>
        <taxon>Eukaryota</taxon>
        <taxon>Viridiplantae</taxon>
        <taxon>Streptophyta</taxon>
        <taxon>Embryophyta</taxon>
        <taxon>Tracheophyta</taxon>
        <taxon>Spermatophyta</taxon>
        <taxon>Magnoliopsida</taxon>
        <taxon>eudicotyledons</taxon>
        <taxon>Gunneridae</taxon>
        <taxon>Pentapetalae</taxon>
        <taxon>rosids</taxon>
        <taxon>malvids</taxon>
        <taxon>Myrtales</taxon>
        <taxon>Myrtaceae</taxon>
        <taxon>Myrtoideae</taxon>
        <taxon>Eucalypteae</taxon>
        <taxon>Eucalyptus</taxon>
    </lineage>
</organism>
<evidence type="ECO:0000256" key="1">
    <source>
        <dbReference type="ARBA" id="ARBA00004141"/>
    </source>
</evidence>
<name>A0ABD3JLM3_EUCGL</name>
<feature type="transmembrane region" description="Helical" evidence="5">
    <location>
        <begin position="229"/>
        <end position="251"/>
    </location>
</feature>
<evidence type="ECO:0000313" key="8">
    <source>
        <dbReference type="Proteomes" id="UP001634007"/>
    </source>
</evidence>
<keyword evidence="3 5" id="KW-1133">Transmembrane helix</keyword>
<evidence type="ECO:0000256" key="6">
    <source>
        <dbReference type="SAM" id="MobiDB-lite"/>
    </source>
</evidence>